<keyword evidence="3" id="KW-1185">Reference proteome</keyword>
<dbReference type="InterPro" id="IPR000600">
    <property type="entry name" value="ROK"/>
</dbReference>
<dbReference type="RefSeq" id="WP_154538458.1">
    <property type="nucleotide sequence ID" value="NZ_VUNE01000004.1"/>
</dbReference>
<dbReference type="AlphaFoldDB" id="A0A6N7XHY5"/>
<evidence type="ECO:0000313" key="3">
    <source>
        <dbReference type="Proteomes" id="UP000440713"/>
    </source>
</evidence>
<dbReference type="PANTHER" id="PTHR18964">
    <property type="entry name" value="ROK (REPRESSOR, ORF, KINASE) FAMILY"/>
    <property type="match status" value="1"/>
</dbReference>
<reference evidence="2 3" key="1">
    <citation type="submission" date="2019-08" db="EMBL/GenBank/DDBJ databases">
        <title>In-depth cultivation of the pig gut microbiome towards novel bacterial diversity and tailored functional studies.</title>
        <authorList>
            <person name="Wylensek D."/>
            <person name="Hitch T.C.A."/>
            <person name="Clavel T."/>
        </authorList>
    </citation>
    <scope>NUCLEOTIDE SEQUENCE [LARGE SCALE GENOMIC DNA]</scope>
    <source>
        <strain evidence="2 3">WCA-SAB-591-4A-A</strain>
    </source>
</reference>
<evidence type="ECO:0000313" key="2">
    <source>
        <dbReference type="EMBL" id="MST62987.1"/>
    </source>
</evidence>
<dbReference type="CDD" id="cd24068">
    <property type="entry name" value="ASKHA_NBD_ROK_FnNanK-like"/>
    <property type="match status" value="1"/>
</dbReference>
<organism evidence="2 3">
    <name type="scientific">Peptostreptococcus porci</name>
    <dbReference type="NCBI Taxonomy" id="2652282"/>
    <lineage>
        <taxon>Bacteria</taxon>
        <taxon>Bacillati</taxon>
        <taxon>Bacillota</taxon>
        <taxon>Clostridia</taxon>
        <taxon>Peptostreptococcales</taxon>
        <taxon>Peptostreptococcaceae</taxon>
        <taxon>Peptostreptococcus</taxon>
    </lineage>
</organism>
<dbReference type="Gene3D" id="3.30.420.40">
    <property type="match status" value="2"/>
</dbReference>
<gene>
    <name evidence="2" type="ORF">FYJ71_08560</name>
</gene>
<dbReference type="EMBL" id="VUNE01000004">
    <property type="protein sequence ID" value="MST62987.1"/>
    <property type="molecule type" value="Genomic_DNA"/>
</dbReference>
<dbReference type="Pfam" id="PF00480">
    <property type="entry name" value="ROK"/>
    <property type="match status" value="1"/>
</dbReference>
<name>A0A6N7XHY5_9FIRM</name>
<dbReference type="Proteomes" id="UP000440713">
    <property type="component" value="Unassembled WGS sequence"/>
</dbReference>
<proteinExistence type="inferred from homology"/>
<dbReference type="SUPFAM" id="SSF53067">
    <property type="entry name" value="Actin-like ATPase domain"/>
    <property type="match status" value="1"/>
</dbReference>
<dbReference type="PANTHER" id="PTHR18964:SF165">
    <property type="entry name" value="BETA-GLUCOSIDE KINASE"/>
    <property type="match status" value="1"/>
</dbReference>
<dbReference type="InterPro" id="IPR043129">
    <property type="entry name" value="ATPase_NBD"/>
</dbReference>
<sequence length="296" mass="32073">MKNYISFDIGGTGIKYGILDQDGSILKKFSISSEARKIGGPGIISKIVEITNELKKEYTLSGIGISCAGMIDSKNGSVLFADEHLIPNFTGMKIKEKVEGETGLLCEIENDVNCAGLGELWLGSDSDVELVSMLTVGTGIGACLIKNGKLITGNTMCAGEIGKTQIPGGRFEDIASSYAMTSKLERELGLPKESLNGKIVFEEIEKGNEIYIKAVDEMIENLAIGISNLCFTFNPGIVILGGGIMAQEEYFRPRLEKSMKKYLPEAIYNGTQLRFAKLKNDAGMIGALRNFLNKNE</sequence>
<comment type="similarity">
    <text evidence="1">Belongs to the ROK (NagC/XylR) family.</text>
</comment>
<evidence type="ECO:0000256" key="1">
    <source>
        <dbReference type="ARBA" id="ARBA00006479"/>
    </source>
</evidence>
<accession>A0A6N7XHY5</accession>
<comment type="caution">
    <text evidence="2">The sequence shown here is derived from an EMBL/GenBank/DDBJ whole genome shotgun (WGS) entry which is preliminary data.</text>
</comment>
<protein>
    <submittedName>
        <fullName evidence="2">ROK family protein</fullName>
    </submittedName>
</protein>